<keyword evidence="1" id="KW-0808">Transferase</keyword>
<keyword evidence="5" id="KW-1185">Reference proteome</keyword>
<evidence type="ECO:0000256" key="1">
    <source>
        <dbReference type="ARBA" id="ARBA00022679"/>
    </source>
</evidence>
<dbReference type="AlphaFoldDB" id="A0A8J3QZ13"/>
<reference evidence="4" key="1">
    <citation type="submission" date="2021-01" db="EMBL/GenBank/DDBJ databases">
        <title>Whole genome shotgun sequence of Rugosimonospora africana NBRC 104875.</title>
        <authorList>
            <person name="Komaki H."/>
            <person name="Tamura T."/>
        </authorList>
    </citation>
    <scope>NUCLEOTIDE SEQUENCE</scope>
    <source>
        <strain evidence="4">NBRC 104875</strain>
    </source>
</reference>
<dbReference type="PANTHER" id="PTHR10584">
    <property type="entry name" value="SUGAR KINASE"/>
    <property type="match status" value="1"/>
</dbReference>
<feature type="domain" description="Carbohydrate kinase PfkB" evidence="3">
    <location>
        <begin position="9"/>
        <end position="301"/>
    </location>
</feature>
<gene>
    <name evidence="4" type="ORF">Raf01_70110</name>
</gene>
<dbReference type="SUPFAM" id="SSF53613">
    <property type="entry name" value="Ribokinase-like"/>
    <property type="match status" value="1"/>
</dbReference>
<dbReference type="Proteomes" id="UP000642748">
    <property type="component" value="Unassembled WGS sequence"/>
</dbReference>
<evidence type="ECO:0000256" key="2">
    <source>
        <dbReference type="ARBA" id="ARBA00022777"/>
    </source>
</evidence>
<organism evidence="4 5">
    <name type="scientific">Rugosimonospora africana</name>
    <dbReference type="NCBI Taxonomy" id="556532"/>
    <lineage>
        <taxon>Bacteria</taxon>
        <taxon>Bacillati</taxon>
        <taxon>Actinomycetota</taxon>
        <taxon>Actinomycetes</taxon>
        <taxon>Micromonosporales</taxon>
        <taxon>Micromonosporaceae</taxon>
        <taxon>Rugosimonospora</taxon>
    </lineage>
</organism>
<dbReference type="InterPro" id="IPR029056">
    <property type="entry name" value="Ribokinase-like"/>
</dbReference>
<dbReference type="Pfam" id="PF00294">
    <property type="entry name" value="PfkB"/>
    <property type="match status" value="1"/>
</dbReference>
<protein>
    <submittedName>
        <fullName evidence="4">Sugar kinase</fullName>
    </submittedName>
</protein>
<evidence type="ECO:0000313" key="4">
    <source>
        <dbReference type="EMBL" id="GIH18839.1"/>
    </source>
</evidence>
<comment type="caution">
    <text evidence="4">The sequence shown here is derived from an EMBL/GenBank/DDBJ whole genome shotgun (WGS) entry which is preliminary data.</text>
</comment>
<dbReference type="PANTHER" id="PTHR10584:SF166">
    <property type="entry name" value="RIBOKINASE"/>
    <property type="match status" value="1"/>
</dbReference>
<name>A0A8J3QZ13_9ACTN</name>
<keyword evidence="2 4" id="KW-0418">Kinase</keyword>
<proteinExistence type="predicted"/>
<dbReference type="GO" id="GO:0016301">
    <property type="term" value="F:kinase activity"/>
    <property type="evidence" value="ECO:0007669"/>
    <property type="project" value="UniProtKB-KW"/>
</dbReference>
<dbReference type="InterPro" id="IPR011611">
    <property type="entry name" value="PfkB_dom"/>
</dbReference>
<dbReference type="RefSeq" id="WP_203922335.1">
    <property type="nucleotide sequence ID" value="NZ_BONZ01000073.1"/>
</dbReference>
<sequence>MSAPRPGRLLLVGSVLVDIRMAVPALPERGGDRLADRTDVQTGGGFNVLVAAVRNGMPAALAGRLGAGPFGRQAREDLDAAGIPVLLDADPNADTGFSVTLIEPDGERTFVTSPGAESVLTAERLAPVEARPDDAVYVSGYDLCYPRSGPAIAGWLRGLPPSALLVFDPGPVLDQIPAGPLDAVLARTDVLTLNQRETALLAATDDPAAAARTLAARLGRAGSLIVLRRGPAATVAVWTARPGELLRVPVPAVTAVDTTGAGDTHTGVLIAALHAGHDWPEALRRAGVGAAISVTRDGSATAPAGADIDAFEVSSRR</sequence>
<dbReference type="Gene3D" id="3.40.1190.20">
    <property type="match status" value="1"/>
</dbReference>
<accession>A0A8J3QZ13</accession>
<evidence type="ECO:0000313" key="5">
    <source>
        <dbReference type="Proteomes" id="UP000642748"/>
    </source>
</evidence>
<evidence type="ECO:0000259" key="3">
    <source>
        <dbReference type="Pfam" id="PF00294"/>
    </source>
</evidence>
<dbReference type="EMBL" id="BONZ01000073">
    <property type="protein sequence ID" value="GIH18839.1"/>
    <property type="molecule type" value="Genomic_DNA"/>
</dbReference>